<name>A0ACB7SII5_HYAAI</name>
<reference evidence="1" key="1">
    <citation type="submission" date="2020-05" db="EMBL/GenBank/DDBJ databases">
        <title>Large-scale comparative analyses of tick genomes elucidate their genetic diversity and vector capacities.</title>
        <authorList>
            <person name="Jia N."/>
            <person name="Wang J."/>
            <person name="Shi W."/>
            <person name="Du L."/>
            <person name="Sun Y."/>
            <person name="Zhan W."/>
            <person name="Jiang J."/>
            <person name="Wang Q."/>
            <person name="Zhang B."/>
            <person name="Ji P."/>
            <person name="Sakyi L.B."/>
            <person name="Cui X."/>
            <person name="Yuan T."/>
            <person name="Jiang B."/>
            <person name="Yang W."/>
            <person name="Lam T.T.-Y."/>
            <person name="Chang Q."/>
            <person name="Ding S."/>
            <person name="Wang X."/>
            <person name="Zhu J."/>
            <person name="Ruan X."/>
            <person name="Zhao L."/>
            <person name="Wei J."/>
            <person name="Que T."/>
            <person name="Du C."/>
            <person name="Cheng J."/>
            <person name="Dai P."/>
            <person name="Han X."/>
            <person name="Huang E."/>
            <person name="Gao Y."/>
            <person name="Liu J."/>
            <person name="Shao H."/>
            <person name="Ye R."/>
            <person name="Li L."/>
            <person name="Wei W."/>
            <person name="Wang X."/>
            <person name="Wang C."/>
            <person name="Yang T."/>
            <person name="Huo Q."/>
            <person name="Li W."/>
            <person name="Guo W."/>
            <person name="Chen H."/>
            <person name="Zhou L."/>
            <person name="Ni X."/>
            <person name="Tian J."/>
            <person name="Zhou Y."/>
            <person name="Sheng Y."/>
            <person name="Liu T."/>
            <person name="Pan Y."/>
            <person name="Xia L."/>
            <person name="Li J."/>
            <person name="Zhao F."/>
            <person name="Cao W."/>
        </authorList>
    </citation>
    <scope>NUCLEOTIDE SEQUENCE</scope>
    <source>
        <strain evidence="1">Hyas-2018</strain>
    </source>
</reference>
<proteinExistence type="predicted"/>
<evidence type="ECO:0000313" key="1">
    <source>
        <dbReference type="EMBL" id="KAH6933851.1"/>
    </source>
</evidence>
<dbReference type="EMBL" id="CM023484">
    <property type="protein sequence ID" value="KAH6933851.1"/>
    <property type="molecule type" value="Genomic_DNA"/>
</dbReference>
<keyword evidence="2" id="KW-1185">Reference proteome</keyword>
<gene>
    <name evidence="1" type="ORF">HPB50_018606</name>
</gene>
<evidence type="ECO:0000313" key="2">
    <source>
        <dbReference type="Proteomes" id="UP000821845"/>
    </source>
</evidence>
<accession>A0ACB7SII5</accession>
<organism evidence="1 2">
    <name type="scientific">Hyalomma asiaticum</name>
    <name type="common">Tick</name>
    <dbReference type="NCBI Taxonomy" id="266040"/>
    <lineage>
        <taxon>Eukaryota</taxon>
        <taxon>Metazoa</taxon>
        <taxon>Ecdysozoa</taxon>
        <taxon>Arthropoda</taxon>
        <taxon>Chelicerata</taxon>
        <taxon>Arachnida</taxon>
        <taxon>Acari</taxon>
        <taxon>Parasitiformes</taxon>
        <taxon>Ixodida</taxon>
        <taxon>Ixodoidea</taxon>
        <taxon>Ixodidae</taxon>
        <taxon>Hyalomminae</taxon>
        <taxon>Hyalomma</taxon>
    </lineage>
</organism>
<comment type="caution">
    <text evidence="1">The sequence shown here is derived from an EMBL/GenBank/DDBJ whole genome shotgun (WGS) entry which is preliminary data.</text>
</comment>
<sequence length="152" mass="16107">MRRQQRTIYYLDETWVNAGHTEETVWTDTKVMSRQDAFRQDLSTGLRAPSGKGGRLIVLHAGSAEGFLDGAALVFRAKKGARSARTSNGFTSGRSGAVLRVAIAAVASAAVVFRVSASGDVPRSPGSCKSISSGNGTLDEASRSSMTTFDTF</sequence>
<dbReference type="Proteomes" id="UP000821845">
    <property type="component" value="Chromosome 4"/>
</dbReference>
<protein>
    <submittedName>
        <fullName evidence="1">Uncharacterized protein</fullName>
    </submittedName>
</protein>